<dbReference type="Pfam" id="PF16344">
    <property type="entry name" value="FecR_C"/>
    <property type="match status" value="1"/>
</dbReference>
<keyword evidence="4" id="KW-1185">Reference proteome</keyword>
<dbReference type="InterPro" id="IPR032508">
    <property type="entry name" value="FecR_C"/>
</dbReference>
<evidence type="ECO:0000259" key="1">
    <source>
        <dbReference type="Pfam" id="PF04773"/>
    </source>
</evidence>
<dbReference type="PANTHER" id="PTHR30273:SF2">
    <property type="entry name" value="PROTEIN FECR"/>
    <property type="match status" value="1"/>
</dbReference>
<dbReference type="Pfam" id="PF04773">
    <property type="entry name" value="FecR"/>
    <property type="match status" value="1"/>
</dbReference>
<dbReference type="PIRSF" id="PIRSF018266">
    <property type="entry name" value="FecR"/>
    <property type="match status" value="1"/>
</dbReference>
<dbReference type="EMBL" id="QXED01000008">
    <property type="protein sequence ID" value="RIV19427.1"/>
    <property type="molecule type" value="Genomic_DNA"/>
</dbReference>
<protein>
    <submittedName>
        <fullName evidence="3">FecR family protein</fullName>
    </submittedName>
</protein>
<dbReference type="PANTHER" id="PTHR30273">
    <property type="entry name" value="PERIPLASMIC SIGNAL SENSOR AND SIGMA FACTOR ACTIVATOR FECR-RELATED"/>
    <property type="match status" value="1"/>
</dbReference>
<dbReference type="InterPro" id="IPR012373">
    <property type="entry name" value="Ferrdict_sens_TM"/>
</dbReference>
<dbReference type="AlphaFoldDB" id="A0A418M187"/>
<dbReference type="Gene3D" id="3.55.50.30">
    <property type="match status" value="1"/>
</dbReference>
<dbReference type="RefSeq" id="WP_119670531.1">
    <property type="nucleotide sequence ID" value="NZ_QXED01000008.1"/>
</dbReference>
<evidence type="ECO:0000313" key="4">
    <source>
        <dbReference type="Proteomes" id="UP000283523"/>
    </source>
</evidence>
<evidence type="ECO:0000259" key="2">
    <source>
        <dbReference type="Pfam" id="PF16344"/>
    </source>
</evidence>
<accession>A0A418M187</accession>
<name>A0A418M187_9BACT</name>
<evidence type="ECO:0000313" key="3">
    <source>
        <dbReference type="EMBL" id="RIV19427.1"/>
    </source>
</evidence>
<reference evidence="3 4" key="1">
    <citation type="submission" date="2018-08" db="EMBL/GenBank/DDBJ databases">
        <title>Fibrisoma montanum sp. nov., isolated from Danxia mountain soil.</title>
        <authorList>
            <person name="Huang Y."/>
        </authorList>
    </citation>
    <scope>NUCLEOTIDE SEQUENCE [LARGE SCALE GENOMIC DNA]</scope>
    <source>
        <strain evidence="3 4">HYT19</strain>
    </source>
</reference>
<dbReference type="OrthoDB" id="924226at2"/>
<comment type="caution">
    <text evidence="3">The sequence shown here is derived from an EMBL/GenBank/DDBJ whole genome shotgun (WGS) entry which is preliminary data.</text>
</comment>
<proteinExistence type="predicted"/>
<dbReference type="Proteomes" id="UP000283523">
    <property type="component" value="Unassembled WGS sequence"/>
</dbReference>
<dbReference type="InterPro" id="IPR006860">
    <property type="entry name" value="FecR"/>
</dbReference>
<dbReference type="Gene3D" id="2.60.120.1440">
    <property type="match status" value="1"/>
</dbReference>
<sequence length="354" mass="39967">MGLPLDTLSSVEDFLANDAFRTWMLERRPEDQLSWQQWLAQHPEKQELYEQAVATFLVFEGRKVELSDRELTRRAENILSQLPDNSPVVKPLINWRWAGWAAAAAVAGLVIWWQVNEPLSNPVAGTRTTDERPDEGWKVVKNTTGQALIVLLPDNSSVLLSSGSQLRFRKQMQQAVREVFLEGEGFFEVTKNPAKPFLVYAPTLTTKVLGTSFQIRSYEKEAVAYVKVKTGQVAVTSTAASTKPVSLSANEEVSLKTTNKQFEKHERLTANTTSAILTQQFTFDYTPVPEVLARLEKNYHVSIHFDRNRLSNCTFTGQLNDIPFLEKIRLICIAIDSDYEFVDNQITILGPGCN</sequence>
<dbReference type="GO" id="GO:0016989">
    <property type="term" value="F:sigma factor antagonist activity"/>
    <property type="evidence" value="ECO:0007669"/>
    <property type="project" value="TreeGrafter"/>
</dbReference>
<feature type="domain" description="Protein FecR C-terminal" evidence="2">
    <location>
        <begin position="281"/>
        <end position="348"/>
    </location>
</feature>
<organism evidence="3 4">
    <name type="scientific">Fibrisoma montanum</name>
    <dbReference type="NCBI Taxonomy" id="2305895"/>
    <lineage>
        <taxon>Bacteria</taxon>
        <taxon>Pseudomonadati</taxon>
        <taxon>Bacteroidota</taxon>
        <taxon>Cytophagia</taxon>
        <taxon>Cytophagales</taxon>
        <taxon>Spirosomataceae</taxon>
        <taxon>Fibrisoma</taxon>
    </lineage>
</organism>
<gene>
    <name evidence="3" type="ORF">DYU11_25345</name>
</gene>
<feature type="domain" description="FecR protein" evidence="1">
    <location>
        <begin position="143"/>
        <end position="233"/>
    </location>
</feature>